<name>A0A060SLL9_PYCCI</name>
<dbReference type="InterPro" id="IPR000719">
    <property type="entry name" value="Prot_kinase_dom"/>
</dbReference>
<dbReference type="PANTHER" id="PTHR44167">
    <property type="entry name" value="OVARIAN-SPECIFIC SERINE/THREONINE-PROTEIN KINASE LOK-RELATED"/>
    <property type="match status" value="1"/>
</dbReference>
<accession>A0A060SLL9</accession>
<dbReference type="GO" id="GO:0005524">
    <property type="term" value="F:ATP binding"/>
    <property type="evidence" value="ECO:0007669"/>
    <property type="project" value="InterPro"/>
</dbReference>
<evidence type="ECO:0000313" key="2">
    <source>
        <dbReference type="EMBL" id="CDO75407.1"/>
    </source>
</evidence>
<proteinExistence type="predicted"/>
<protein>
    <recommendedName>
        <fullName evidence="1">Protein kinase domain-containing protein</fullName>
    </recommendedName>
</protein>
<dbReference type="InterPro" id="IPR011009">
    <property type="entry name" value="Kinase-like_dom_sf"/>
</dbReference>
<dbReference type="OrthoDB" id="2722301at2759"/>
<dbReference type="SUPFAM" id="SSF56112">
    <property type="entry name" value="Protein kinase-like (PK-like)"/>
    <property type="match status" value="1"/>
</dbReference>
<evidence type="ECO:0000259" key="1">
    <source>
        <dbReference type="PROSITE" id="PS50011"/>
    </source>
</evidence>
<dbReference type="PROSITE" id="PS50011">
    <property type="entry name" value="PROTEIN_KINASE_DOM"/>
    <property type="match status" value="1"/>
</dbReference>
<comment type="caution">
    <text evidence="2">The sequence shown here is derived from an EMBL/GenBank/DDBJ whole genome shotgun (WGS) entry which is preliminary data.</text>
</comment>
<dbReference type="EMBL" id="CCBP010000270">
    <property type="protein sequence ID" value="CDO75407.1"/>
    <property type="molecule type" value="Genomic_DNA"/>
</dbReference>
<keyword evidence="3" id="KW-1185">Reference proteome</keyword>
<dbReference type="PANTHER" id="PTHR44167:SF24">
    <property type="entry name" value="SERINE_THREONINE-PROTEIN KINASE CHK2"/>
    <property type="match status" value="1"/>
</dbReference>
<dbReference type="Gene3D" id="1.10.510.10">
    <property type="entry name" value="Transferase(Phosphotransferase) domain 1"/>
    <property type="match status" value="1"/>
</dbReference>
<dbReference type="AlphaFoldDB" id="A0A060SLL9"/>
<dbReference type="Proteomes" id="UP000029665">
    <property type="component" value="Unassembled WGS sequence"/>
</dbReference>
<reference evidence="2" key="1">
    <citation type="submission" date="2014-01" db="EMBL/GenBank/DDBJ databases">
        <title>The genome of the white-rot fungus Pycnoporus cinnabarinus: a basidiomycete model with a versatile arsenal for lignocellulosic biomass breakdown.</title>
        <authorList>
            <person name="Levasseur A."/>
            <person name="Lomascolo A."/>
            <person name="Ruiz-Duenas F.J."/>
            <person name="Uzan E."/>
            <person name="Piumi F."/>
            <person name="Kues U."/>
            <person name="Ram A.F.J."/>
            <person name="Murat C."/>
            <person name="Haon M."/>
            <person name="Benoit I."/>
            <person name="Arfi Y."/>
            <person name="Chevret D."/>
            <person name="Drula E."/>
            <person name="Kwon M.J."/>
            <person name="Gouret P."/>
            <person name="Lesage-Meessen L."/>
            <person name="Lombard V."/>
            <person name="Mariette J."/>
            <person name="Noirot C."/>
            <person name="Park J."/>
            <person name="Patyshakuliyeva A."/>
            <person name="Wieneger R.A.B."/>
            <person name="Wosten H.A.B."/>
            <person name="Martin F."/>
            <person name="Coutinho P.M."/>
            <person name="de Vries R."/>
            <person name="Martinez A.T."/>
            <person name="Klopp C."/>
            <person name="Pontarotti P."/>
            <person name="Henrissat B."/>
            <person name="Record E."/>
        </authorList>
    </citation>
    <scope>NUCLEOTIDE SEQUENCE [LARGE SCALE GENOMIC DNA]</scope>
    <source>
        <strain evidence="2">BRFM137</strain>
    </source>
</reference>
<organism evidence="2 3">
    <name type="scientific">Pycnoporus cinnabarinus</name>
    <name type="common">Cinnabar-red polypore</name>
    <name type="synonym">Trametes cinnabarina</name>
    <dbReference type="NCBI Taxonomy" id="5643"/>
    <lineage>
        <taxon>Eukaryota</taxon>
        <taxon>Fungi</taxon>
        <taxon>Dikarya</taxon>
        <taxon>Basidiomycota</taxon>
        <taxon>Agaricomycotina</taxon>
        <taxon>Agaricomycetes</taxon>
        <taxon>Polyporales</taxon>
        <taxon>Polyporaceae</taxon>
        <taxon>Trametes</taxon>
    </lineage>
</organism>
<feature type="domain" description="Protein kinase" evidence="1">
    <location>
        <begin position="1"/>
        <end position="204"/>
    </location>
</feature>
<dbReference type="OMA" id="ETAIAMN"/>
<evidence type="ECO:0000313" key="3">
    <source>
        <dbReference type="Proteomes" id="UP000029665"/>
    </source>
</evidence>
<dbReference type="GO" id="GO:0004672">
    <property type="term" value="F:protein kinase activity"/>
    <property type="evidence" value="ECO:0007669"/>
    <property type="project" value="InterPro"/>
</dbReference>
<sequence length="262" mass="30774">MAHFSWERWWGPYVHLTRMRRLREIIQFVKCTLHGLSYLHSLRIVHRDICDQNVVVNCHSPGATLKEFPELLDEHRKADDVTYAFIDFGQSLQLPPETSIIDCRRPGDETAIAMNRFKPPDGRLAEPYYNPFSYDVAALGFVYRYYFSEAVTAFPGLAALFDRMTDWCPSRRMTAQEVLQWFEELIAKVPPATLDAGVVLLPNFGAIREEGFYWTKLSPEDQLRWGRYRTPPSPWWRRLLGWIAKQQIGWRVLYFVREALQI</sequence>
<dbReference type="HOGENOM" id="CLU_042818_1_0_1"/>
<gene>
    <name evidence="2" type="ORF">BN946_scf184855.g10</name>
</gene>